<gene>
    <name evidence="1" type="ORF">CRU78_04820</name>
</gene>
<name>A0A6A7RSJ0_9PROT</name>
<accession>A0A6A7RSJ0</accession>
<dbReference type="Proteomes" id="UP000342300">
    <property type="component" value="Unassembled WGS sequence"/>
</dbReference>
<dbReference type="EMBL" id="PDHS01000102">
    <property type="protein sequence ID" value="MQM29892.1"/>
    <property type="molecule type" value="Genomic_DNA"/>
</dbReference>
<comment type="caution">
    <text evidence="1">The sequence shown here is derived from an EMBL/GenBank/DDBJ whole genome shotgun (WGS) entry which is preliminary data.</text>
</comment>
<protein>
    <recommendedName>
        <fullName evidence="3">DUF1415 domain-containing protein</fullName>
    </recommendedName>
</protein>
<evidence type="ECO:0000313" key="1">
    <source>
        <dbReference type="EMBL" id="MQM29892.1"/>
    </source>
</evidence>
<dbReference type="Pfam" id="PF07209">
    <property type="entry name" value="DUF1415"/>
    <property type="match status" value="1"/>
</dbReference>
<sequence length="191" mass="20830">MLSDEPSHEHAIAATRHWLERAVIGLNLCPFAKGVHSKGQVRYVVSDATDDGSLLADLERELHALVAAAPEEIDTTLLIHPRVLNDFADFVAFLDLVNVVLRTQHLEGILQVASFHPDYVFSDTDADDITNSTNRAPFPTLHLLREASLDRAVAAFPDAAAIYERNMETLRDLGSDGWQALGVGAPPGEGK</sequence>
<organism evidence="1 2">
    <name type="scientific">Candidatus Accumulibacter phosphatis</name>
    <dbReference type="NCBI Taxonomy" id="327160"/>
    <lineage>
        <taxon>Bacteria</taxon>
        <taxon>Pseudomonadati</taxon>
        <taxon>Pseudomonadota</taxon>
        <taxon>Betaproteobacteria</taxon>
        <taxon>Candidatus Accumulibacter</taxon>
    </lineage>
</organism>
<reference evidence="1 2" key="1">
    <citation type="submission" date="2017-09" db="EMBL/GenBank/DDBJ databases">
        <title>Metagenomic Analysis Reveals Denitrifying Candidatus Accumulibacter and Flanking Population as a Source of N2O.</title>
        <authorList>
            <person name="Gao H."/>
            <person name="Mao Y."/>
            <person name="Zhao X."/>
            <person name="Liu W.-T."/>
            <person name="Zhang T."/>
            <person name="Wells G."/>
        </authorList>
    </citation>
    <scope>NUCLEOTIDE SEQUENCE [LARGE SCALE GENOMIC DNA]</scope>
    <source>
        <strain evidence="1">CANDO_2_IC</strain>
    </source>
</reference>
<evidence type="ECO:0008006" key="3">
    <source>
        <dbReference type="Google" id="ProtNLM"/>
    </source>
</evidence>
<dbReference type="InterPro" id="IPR009858">
    <property type="entry name" value="DUF1415"/>
</dbReference>
<evidence type="ECO:0000313" key="2">
    <source>
        <dbReference type="Proteomes" id="UP000342300"/>
    </source>
</evidence>
<dbReference type="AlphaFoldDB" id="A0A6A7RSJ0"/>
<proteinExistence type="predicted"/>